<dbReference type="VEuPathDB" id="FungiDB:BDBG_17716"/>
<protein>
    <submittedName>
        <fullName evidence="3">Uncharacterized protein</fullName>
    </submittedName>
</protein>
<keyword evidence="2" id="KW-1133">Transmembrane helix</keyword>
<keyword evidence="2" id="KW-0812">Transmembrane</keyword>
<dbReference type="RefSeq" id="XP_031580601.1">
    <property type="nucleotide sequence ID" value="XM_031725373.1"/>
</dbReference>
<feature type="region of interest" description="Disordered" evidence="1">
    <location>
        <begin position="181"/>
        <end position="237"/>
    </location>
</feature>
<evidence type="ECO:0000313" key="3">
    <source>
        <dbReference type="EMBL" id="OAT12883.1"/>
    </source>
</evidence>
<evidence type="ECO:0000256" key="2">
    <source>
        <dbReference type="SAM" id="Phobius"/>
    </source>
</evidence>
<feature type="compositionally biased region" description="Basic and acidic residues" evidence="1">
    <location>
        <begin position="192"/>
        <end position="206"/>
    </location>
</feature>
<feature type="transmembrane region" description="Helical" evidence="2">
    <location>
        <begin position="6"/>
        <end position="27"/>
    </location>
</feature>
<dbReference type="KEGG" id="bgh:BDBG_17716"/>
<proteinExistence type="predicted"/>
<keyword evidence="2" id="KW-0472">Membrane</keyword>
<evidence type="ECO:0000256" key="1">
    <source>
        <dbReference type="SAM" id="MobiDB-lite"/>
    </source>
</evidence>
<feature type="region of interest" description="Disordered" evidence="1">
    <location>
        <begin position="37"/>
        <end position="69"/>
    </location>
</feature>
<dbReference type="GeneID" id="8501891"/>
<dbReference type="Proteomes" id="UP000002038">
    <property type="component" value="Unassembled WGS sequence"/>
</dbReference>
<dbReference type="OrthoDB" id="4188428at2759"/>
<name>A0A179UYI8_BLAGS</name>
<accession>A0A179UYI8</accession>
<feature type="compositionally biased region" description="Polar residues" evidence="1">
    <location>
        <begin position="140"/>
        <end position="157"/>
    </location>
</feature>
<organism evidence="3 4">
    <name type="scientific">Blastomyces gilchristii (strain SLH14081)</name>
    <name type="common">Blastomyces dermatitidis</name>
    <dbReference type="NCBI Taxonomy" id="559298"/>
    <lineage>
        <taxon>Eukaryota</taxon>
        <taxon>Fungi</taxon>
        <taxon>Dikarya</taxon>
        <taxon>Ascomycota</taxon>
        <taxon>Pezizomycotina</taxon>
        <taxon>Eurotiomycetes</taxon>
        <taxon>Eurotiomycetidae</taxon>
        <taxon>Onygenales</taxon>
        <taxon>Ajellomycetaceae</taxon>
        <taxon>Blastomyces</taxon>
    </lineage>
</organism>
<feature type="compositionally biased region" description="Low complexity" evidence="1">
    <location>
        <begin position="52"/>
        <end position="63"/>
    </location>
</feature>
<dbReference type="EMBL" id="GG657469">
    <property type="protein sequence ID" value="OAT12883.1"/>
    <property type="molecule type" value="Genomic_DNA"/>
</dbReference>
<gene>
    <name evidence="3" type="ORF">BDBG_17716</name>
</gene>
<feature type="region of interest" description="Disordered" evidence="1">
    <location>
        <begin position="133"/>
        <end position="157"/>
    </location>
</feature>
<reference evidence="4" key="1">
    <citation type="journal article" date="2015" name="PLoS Genet.">
        <title>The dynamic genome and transcriptome of the human fungal pathogen Blastomyces and close relative Emmonsia.</title>
        <authorList>
            <person name="Munoz J.F."/>
            <person name="Gauthier G.M."/>
            <person name="Desjardins C.A."/>
            <person name="Gallo J.E."/>
            <person name="Holder J."/>
            <person name="Sullivan T.D."/>
            <person name="Marty A.J."/>
            <person name="Carmen J.C."/>
            <person name="Chen Z."/>
            <person name="Ding L."/>
            <person name="Gujja S."/>
            <person name="Magrini V."/>
            <person name="Misas E."/>
            <person name="Mitreva M."/>
            <person name="Priest M."/>
            <person name="Saif S."/>
            <person name="Whiston E.A."/>
            <person name="Young S."/>
            <person name="Zeng Q."/>
            <person name="Goldman W.E."/>
            <person name="Mardis E.R."/>
            <person name="Taylor J.W."/>
            <person name="McEwen J.G."/>
            <person name="Clay O.K."/>
            <person name="Klein B.S."/>
            <person name="Cuomo C.A."/>
        </authorList>
    </citation>
    <scope>NUCLEOTIDE SEQUENCE [LARGE SCALE GENOMIC DNA]</scope>
    <source>
        <strain evidence="4">SLH14081</strain>
    </source>
</reference>
<keyword evidence="4" id="KW-1185">Reference proteome</keyword>
<dbReference type="AlphaFoldDB" id="A0A179UYI8"/>
<sequence length="237" mass="26420">MGVIIGGSVSVTTIILIAIAVFVVLRWRRRKQCAMERTARLSSEKKRKIGKSSRISSRPARSSKYPMSGIHSHMRSVSTHFEQHNVIPHPTSPFSAKKNHTIRLLGKASLPSHSSQLRDDAWHCICFRHPDVRAPFPPQRNDSTASQIESNSASSDSVIVLPGRTSEASSGIFQASASDISYRRTNRSPQKSRLDTRRSDPFDLERPNSSPADDAPTPELPDTWNPRLLLPRCVPHD</sequence>
<evidence type="ECO:0000313" key="4">
    <source>
        <dbReference type="Proteomes" id="UP000002038"/>
    </source>
</evidence>